<feature type="signal peptide" evidence="7">
    <location>
        <begin position="1"/>
        <end position="18"/>
    </location>
</feature>
<dbReference type="GO" id="GO:0008289">
    <property type="term" value="F:lipid binding"/>
    <property type="evidence" value="ECO:0007669"/>
    <property type="project" value="UniProtKB-KW"/>
</dbReference>
<accession>A0A016VSM0</accession>
<evidence type="ECO:0000256" key="5">
    <source>
        <dbReference type="ARBA" id="ARBA00023054"/>
    </source>
</evidence>
<keyword evidence="9" id="KW-1185">Reference proteome</keyword>
<dbReference type="Gene3D" id="1.20.120.1100">
    <property type="match status" value="1"/>
</dbReference>
<keyword evidence="5" id="KW-0175">Coiled coil</keyword>
<dbReference type="AlphaFoldDB" id="A0A016VSM0"/>
<dbReference type="EMBL" id="JARK01001341">
    <property type="protein sequence ID" value="EYC30415.1"/>
    <property type="molecule type" value="Genomic_DNA"/>
</dbReference>
<dbReference type="OrthoDB" id="5808308at2759"/>
<reference evidence="9" key="1">
    <citation type="journal article" date="2015" name="Nat. Genet.">
        <title>The genome and transcriptome of the zoonotic hookworm Ancylostoma ceylanicum identify infection-specific gene families.</title>
        <authorList>
            <person name="Schwarz E.M."/>
            <person name="Hu Y."/>
            <person name="Antoshechkin I."/>
            <person name="Miller M.M."/>
            <person name="Sternberg P.W."/>
            <person name="Aroian R.V."/>
        </authorList>
    </citation>
    <scope>NUCLEOTIDE SEQUENCE</scope>
    <source>
        <strain evidence="9">HY135</strain>
    </source>
</reference>
<organism evidence="8 9">
    <name type="scientific">Ancylostoma ceylanicum</name>
    <dbReference type="NCBI Taxonomy" id="53326"/>
    <lineage>
        <taxon>Eukaryota</taxon>
        <taxon>Metazoa</taxon>
        <taxon>Ecdysozoa</taxon>
        <taxon>Nematoda</taxon>
        <taxon>Chromadorea</taxon>
        <taxon>Rhabditida</taxon>
        <taxon>Rhabditina</taxon>
        <taxon>Rhabditomorpha</taxon>
        <taxon>Strongyloidea</taxon>
        <taxon>Ancylostomatidae</taxon>
        <taxon>Ancylostomatinae</taxon>
        <taxon>Ancylostoma</taxon>
    </lineage>
</organism>
<comment type="caution">
    <text evidence="8">The sequence shown here is derived from an EMBL/GenBank/DDBJ whole genome shotgun (WGS) entry which is preliminary data.</text>
</comment>
<evidence type="ECO:0000256" key="6">
    <source>
        <dbReference type="ARBA" id="ARBA00023121"/>
    </source>
</evidence>
<dbReference type="STRING" id="53326.A0A016VSM0"/>
<evidence type="ECO:0000256" key="2">
    <source>
        <dbReference type="ARBA" id="ARBA00006648"/>
    </source>
</evidence>
<keyword evidence="6" id="KW-0446">Lipid-binding</keyword>
<dbReference type="GO" id="GO:0005576">
    <property type="term" value="C:extracellular region"/>
    <property type="evidence" value="ECO:0007669"/>
    <property type="project" value="UniProtKB-SubCell"/>
</dbReference>
<comment type="subcellular location">
    <subcellularLocation>
        <location evidence="1">Secreted</location>
    </subcellularLocation>
</comment>
<sequence>MFRQIVITAAIWFAYASAQMQNFPAQYREMLPEPVKKFMSEYTEQDQAAMRQFYQNYHTYKSDDEAKAALRALSPNLAARVEQYQSYVKGQAAALGPEARAFYDEMDRRNSQTRAQIYAGIRPTPAQMKKAGLEAFNMWRAMSPAGRADFQKHFPVFAMYLSNDMIYNQLQSMN</sequence>
<gene>
    <name evidence="8" type="primary">Acey_s0005.g2642</name>
    <name evidence="8" type="ORF">Y032_0005g2642</name>
</gene>
<evidence type="ECO:0008006" key="10">
    <source>
        <dbReference type="Google" id="ProtNLM"/>
    </source>
</evidence>
<evidence type="ECO:0000256" key="3">
    <source>
        <dbReference type="ARBA" id="ARBA00022525"/>
    </source>
</evidence>
<comment type="similarity">
    <text evidence="2">Belongs to the fatty-acid and retinol-binding protein (FARBP) family.</text>
</comment>
<keyword evidence="3" id="KW-0964">Secreted</keyword>
<evidence type="ECO:0000256" key="4">
    <source>
        <dbReference type="ARBA" id="ARBA00022729"/>
    </source>
</evidence>
<keyword evidence="4 7" id="KW-0732">Signal</keyword>
<protein>
    <recommendedName>
        <fullName evidence="10">Nematode fatty acid retinoid binding protein</fullName>
    </recommendedName>
</protein>
<proteinExistence type="inferred from homology"/>
<dbReference type="Pfam" id="PF05823">
    <property type="entry name" value="Gp-FAR-1"/>
    <property type="match status" value="1"/>
</dbReference>
<evidence type="ECO:0000313" key="9">
    <source>
        <dbReference type="Proteomes" id="UP000024635"/>
    </source>
</evidence>
<dbReference type="Proteomes" id="UP000024635">
    <property type="component" value="Unassembled WGS sequence"/>
</dbReference>
<dbReference type="InterPro" id="IPR008632">
    <property type="entry name" value="Gp-FAR-1"/>
</dbReference>
<evidence type="ECO:0000256" key="7">
    <source>
        <dbReference type="SAM" id="SignalP"/>
    </source>
</evidence>
<name>A0A016VSM0_9BILA</name>
<feature type="chain" id="PRO_5001493765" description="Nematode fatty acid retinoid binding protein" evidence="7">
    <location>
        <begin position="19"/>
        <end position="174"/>
    </location>
</feature>
<evidence type="ECO:0000313" key="8">
    <source>
        <dbReference type="EMBL" id="EYC30415.1"/>
    </source>
</evidence>
<evidence type="ECO:0000256" key="1">
    <source>
        <dbReference type="ARBA" id="ARBA00004613"/>
    </source>
</evidence>